<dbReference type="Proteomes" id="UP001215151">
    <property type="component" value="Unassembled WGS sequence"/>
</dbReference>
<evidence type="ECO:0000313" key="4">
    <source>
        <dbReference type="Proteomes" id="UP001215151"/>
    </source>
</evidence>
<evidence type="ECO:0000259" key="2">
    <source>
        <dbReference type="PROSITE" id="PS50181"/>
    </source>
</evidence>
<dbReference type="SMART" id="SM00256">
    <property type="entry name" value="FBOX"/>
    <property type="match status" value="1"/>
</dbReference>
<name>A0AAD7TW09_9APHY</name>
<sequence length="529" mass="58731">MPSVLESDNTPGVDSCPLTPQPPPSCRRMLTNLPEDILLGVFSYLNVRDVLTLRKTCRVLHAFGGIDYIWHRLVDKLPLPLDVPYNTSPSTLPGDELQRLAIKAIRLDANWRAKNTRVRGLCPLIDDKSGQYVDQMQFLPGGKWLWTAQRTLKRESWYTRMSLWSLEDVSNSHRVWSTEISGIYRSCTLVQSSEGDFATLVVGVCDHREVIEVHSISLQDAQNAQYGIYPTYPPVKSKQLHIVPHPRAPHLRPIIHEIATYDKLLIVTIFALDTGGGAGSLQILFVDPETGATKWVNPRFAQSFSFLWVRVWGDYLFLVGEVNDDFAVQVYKIPDGFATPPAGSPRASPPASGPDDEPDGDYAYIDLGPMVAEFKGPTPMAVPGHHIAQVSPATSTPSLAAVMFYHSVQPHSAQLLRFAFDVSSEGVSLVSMSSKDFPIGNESSAQLAQVGPLGVRGVWLEHNWETQLNRVMKFAYDPQTRTAQAGVLFPHDPELPFTPNMCHSLAFDETTGRLCLGMYDGNVYVLDFV</sequence>
<feature type="domain" description="F-box" evidence="2">
    <location>
        <begin position="27"/>
        <end position="73"/>
    </location>
</feature>
<evidence type="ECO:0000256" key="1">
    <source>
        <dbReference type="SAM" id="MobiDB-lite"/>
    </source>
</evidence>
<dbReference type="EMBL" id="JAPEVG010000091">
    <property type="protein sequence ID" value="KAJ8486793.1"/>
    <property type="molecule type" value="Genomic_DNA"/>
</dbReference>
<dbReference type="AlphaFoldDB" id="A0AAD7TW09"/>
<dbReference type="Gene3D" id="1.20.1280.50">
    <property type="match status" value="1"/>
</dbReference>
<dbReference type="InterPro" id="IPR036047">
    <property type="entry name" value="F-box-like_dom_sf"/>
</dbReference>
<feature type="region of interest" description="Disordered" evidence="1">
    <location>
        <begin position="1"/>
        <end position="21"/>
    </location>
</feature>
<dbReference type="InterPro" id="IPR001810">
    <property type="entry name" value="F-box_dom"/>
</dbReference>
<reference evidence="3" key="1">
    <citation type="submission" date="2022-11" db="EMBL/GenBank/DDBJ databases">
        <title>Genome Sequence of Cubamyces cubensis.</title>
        <authorList>
            <person name="Buettner E."/>
        </authorList>
    </citation>
    <scope>NUCLEOTIDE SEQUENCE</scope>
    <source>
        <strain evidence="3">MPL-01</strain>
    </source>
</reference>
<dbReference type="SUPFAM" id="SSF81383">
    <property type="entry name" value="F-box domain"/>
    <property type="match status" value="1"/>
</dbReference>
<gene>
    <name evidence="3" type="ORF">ONZ51_g4614</name>
</gene>
<evidence type="ECO:0000313" key="3">
    <source>
        <dbReference type="EMBL" id="KAJ8486793.1"/>
    </source>
</evidence>
<proteinExistence type="predicted"/>
<dbReference type="SUPFAM" id="SSF69322">
    <property type="entry name" value="Tricorn protease domain 2"/>
    <property type="match status" value="1"/>
</dbReference>
<comment type="caution">
    <text evidence="3">The sequence shown here is derived from an EMBL/GenBank/DDBJ whole genome shotgun (WGS) entry which is preliminary data.</text>
</comment>
<protein>
    <recommendedName>
        <fullName evidence="2">F-box domain-containing protein</fullName>
    </recommendedName>
</protein>
<keyword evidence="4" id="KW-1185">Reference proteome</keyword>
<organism evidence="3 4">
    <name type="scientific">Trametes cubensis</name>
    <dbReference type="NCBI Taxonomy" id="1111947"/>
    <lineage>
        <taxon>Eukaryota</taxon>
        <taxon>Fungi</taxon>
        <taxon>Dikarya</taxon>
        <taxon>Basidiomycota</taxon>
        <taxon>Agaricomycotina</taxon>
        <taxon>Agaricomycetes</taxon>
        <taxon>Polyporales</taxon>
        <taxon>Polyporaceae</taxon>
        <taxon>Trametes</taxon>
    </lineage>
</organism>
<dbReference type="PROSITE" id="PS50181">
    <property type="entry name" value="FBOX"/>
    <property type="match status" value="1"/>
</dbReference>
<feature type="compositionally biased region" description="Polar residues" evidence="1">
    <location>
        <begin position="1"/>
        <end position="12"/>
    </location>
</feature>
<accession>A0AAD7TW09</accession>
<dbReference type="Pfam" id="PF12937">
    <property type="entry name" value="F-box-like"/>
    <property type="match status" value="1"/>
</dbReference>
<feature type="region of interest" description="Disordered" evidence="1">
    <location>
        <begin position="339"/>
        <end position="359"/>
    </location>
</feature>